<name>A0A0D3KZU3_EMIH1</name>
<evidence type="ECO:0000313" key="2">
    <source>
        <dbReference type="EnsemblProtists" id="EOD41278"/>
    </source>
</evidence>
<keyword evidence="1" id="KW-0472">Membrane</keyword>
<dbReference type="Gene3D" id="3.40.30.50">
    <property type="entry name" value="Sep15/SelM thioredoxin-like domain, active-site redox motif"/>
    <property type="match status" value="1"/>
</dbReference>
<keyword evidence="1" id="KW-0812">Transmembrane</keyword>
<sequence length="134" mass="14463">MVKKFLKSPGGVELYPSVNIEWIKGHDPTLYVTGDGPAEEIGLGKFNYTQLHELFARKFGRVALRDEAAGSTWKRPAADDAGSPAGAGSRRLLFMLTGGAIVTALYAAAARRSRARGGWDAANDEDELKQRLTA</sequence>
<dbReference type="InterPro" id="IPR038219">
    <property type="entry name" value="Sep15/SelM_sf"/>
</dbReference>
<dbReference type="HOGENOM" id="CLU_1900152_0_0_1"/>
<reference evidence="2" key="2">
    <citation type="submission" date="2024-10" db="UniProtKB">
        <authorList>
            <consortium name="EnsemblProtists"/>
        </authorList>
    </citation>
    <scope>IDENTIFICATION</scope>
</reference>
<keyword evidence="1" id="KW-1133">Transmembrane helix</keyword>
<evidence type="ECO:0000313" key="3">
    <source>
        <dbReference type="Proteomes" id="UP000013827"/>
    </source>
</evidence>
<dbReference type="RefSeq" id="XP_005793707.1">
    <property type="nucleotide sequence ID" value="XM_005793650.1"/>
</dbReference>
<dbReference type="EnsemblProtists" id="EOD41278">
    <property type="protein sequence ID" value="EOD41278"/>
    <property type="gene ID" value="EMIHUDRAFT_433299"/>
</dbReference>
<organism evidence="2 3">
    <name type="scientific">Emiliania huxleyi (strain CCMP1516)</name>
    <dbReference type="NCBI Taxonomy" id="280463"/>
    <lineage>
        <taxon>Eukaryota</taxon>
        <taxon>Haptista</taxon>
        <taxon>Haptophyta</taxon>
        <taxon>Prymnesiophyceae</taxon>
        <taxon>Isochrysidales</taxon>
        <taxon>Noelaerhabdaceae</taxon>
        <taxon>Emiliania</taxon>
    </lineage>
</organism>
<dbReference type="AlphaFoldDB" id="A0A0D3KZU3"/>
<keyword evidence="3" id="KW-1185">Reference proteome</keyword>
<dbReference type="PaxDb" id="2903-EOD41278"/>
<evidence type="ECO:0000256" key="1">
    <source>
        <dbReference type="SAM" id="Phobius"/>
    </source>
</evidence>
<accession>A0A0D3KZU3</accession>
<dbReference type="KEGG" id="ehx:EMIHUDRAFT_433299"/>
<reference evidence="3" key="1">
    <citation type="journal article" date="2013" name="Nature">
        <title>Pan genome of the phytoplankton Emiliania underpins its global distribution.</title>
        <authorList>
            <person name="Read B.A."/>
            <person name="Kegel J."/>
            <person name="Klute M.J."/>
            <person name="Kuo A."/>
            <person name="Lefebvre S.C."/>
            <person name="Maumus F."/>
            <person name="Mayer C."/>
            <person name="Miller J."/>
            <person name="Monier A."/>
            <person name="Salamov A."/>
            <person name="Young J."/>
            <person name="Aguilar M."/>
            <person name="Claverie J.M."/>
            <person name="Frickenhaus S."/>
            <person name="Gonzalez K."/>
            <person name="Herman E.K."/>
            <person name="Lin Y.C."/>
            <person name="Napier J."/>
            <person name="Ogata H."/>
            <person name="Sarno A.F."/>
            <person name="Shmutz J."/>
            <person name="Schroeder D."/>
            <person name="de Vargas C."/>
            <person name="Verret F."/>
            <person name="von Dassow P."/>
            <person name="Valentin K."/>
            <person name="Van de Peer Y."/>
            <person name="Wheeler G."/>
            <person name="Dacks J.B."/>
            <person name="Delwiche C.F."/>
            <person name="Dyhrman S.T."/>
            <person name="Glockner G."/>
            <person name="John U."/>
            <person name="Richards T."/>
            <person name="Worden A.Z."/>
            <person name="Zhang X."/>
            <person name="Grigoriev I.V."/>
            <person name="Allen A.E."/>
            <person name="Bidle K."/>
            <person name="Borodovsky M."/>
            <person name="Bowler C."/>
            <person name="Brownlee C."/>
            <person name="Cock J.M."/>
            <person name="Elias M."/>
            <person name="Gladyshev V.N."/>
            <person name="Groth M."/>
            <person name="Guda C."/>
            <person name="Hadaegh A."/>
            <person name="Iglesias-Rodriguez M.D."/>
            <person name="Jenkins J."/>
            <person name="Jones B.M."/>
            <person name="Lawson T."/>
            <person name="Leese F."/>
            <person name="Lindquist E."/>
            <person name="Lobanov A."/>
            <person name="Lomsadze A."/>
            <person name="Malik S.B."/>
            <person name="Marsh M.E."/>
            <person name="Mackinder L."/>
            <person name="Mock T."/>
            <person name="Mueller-Roeber B."/>
            <person name="Pagarete A."/>
            <person name="Parker M."/>
            <person name="Probert I."/>
            <person name="Quesneville H."/>
            <person name="Raines C."/>
            <person name="Rensing S.A."/>
            <person name="Riano-Pachon D.M."/>
            <person name="Richier S."/>
            <person name="Rokitta S."/>
            <person name="Shiraiwa Y."/>
            <person name="Soanes D.M."/>
            <person name="van der Giezen M."/>
            <person name="Wahlund T.M."/>
            <person name="Williams B."/>
            <person name="Wilson W."/>
            <person name="Wolfe G."/>
            <person name="Wurch L.L."/>
        </authorList>
    </citation>
    <scope>NUCLEOTIDE SEQUENCE</scope>
</reference>
<proteinExistence type="predicted"/>
<dbReference type="Proteomes" id="UP000013827">
    <property type="component" value="Unassembled WGS sequence"/>
</dbReference>
<protein>
    <submittedName>
        <fullName evidence="2">Uncharacterized protein</fullName>
    </submittedName>
</protein>
<dbReference type="GeneID" id="17286548"/>
<feature type="transmembrane region" description="Helical" evidence="1">
    <location>
        <begin position="92"/>
        <end position="109"/>
    </location>
</feature>